<dbReference type="OrthoDB" id="3387628at2"/>
<comment type="similarity">
    <text evidence="1">Belongs to the WXG100 family.</text>
</comment>
<evidence type="ECO:0000313" key="3">
    <source>
        <dbReference type="Proteomes" id="UP000297948"/>
    </source>
</evidence>
<dbReference type="Proteomes" id="UP000297948">
    <property type="component" value="Unassembled WGS sequence"/>
</dbReference>
<dbReference type="NCBIfam" id="TIGR03930">
    <property type="entry name" value="WXG100_ESAT6"/>
    <property type="match status" value="1"/>
</dbReference>
<dbReference type="AlphaFoldDB" id="A0A4Z0HCN6"/>
<dbReference type="Pfam" id="PF06013">
    <property type="entry name" value="WXG100"/>
    <property type="match status" value="1"/>
</dbReference>
<dbReference type="InterPro" id="IPR036689">
    <property type="entry name" value="ESAT-6-like_sf"/>
</dbReference>
<proteinExistence type="inferred from homology"/>
<name>A0A4Z0HCN6_9ACTN</name>
<organism evidence="2 3">
    <name type="scientific">Streptomyces palmae</name>
    <dbReference type="NCBI Taxonomy" id="1701085"/>
    <lineage>
        <taxon>Bacteria</taxon>
        <taxon>Bacillati</taxon>
        <taxon>Actinomycetota</taxon>
        <taxon>Actinomycetes</taxon>
        <taxon>Kitasatosporales</taxon>
        <taxon>Streptomycetaceae</taxon>
        <taxon>Streptomyces</taxon>
    </lineage>
</organism>
<gene>
    <name evidence="2" type="ORF">E4099_03270</name>
</gene>
<protein>
    <recommendedName>
        <fullName evidence="1">ESAT-6-like protein</fullName>
    </recommendedName>
</protein>
<keyword evidence="3" id="KW-1185">Reference proteome</keyword>
<dbReference type="SUPFAM" id="SSF140453">
    <property type="entry name" value="EsxAB dimer-like"/>
    <property type="match status" value="1"/>
</dbReference>
<sequence length="102" mass="11179">MSGNGDDIKVTYSSLEQTAGDIRGAAGVVQKQLDDIWAAVKKVTDGWDGEAHQMMLSAKAQFDARGTHIHKILLEIAQKIETGSADYKHTDQKASRLFDIAY</sequence>
<dbReference type="EMBL" id="SRID01000015">
    <property type="protein sequence ID" value="TGB17586.1"/>
    <property type="molecule type" value="Genomic_DNA"/>
</dbReference>
<evidence type="ECO:0000313" key="2">
    <source>
        <dbReference type="EMBL" id="TGB17586.1"/>
    </source>
</evidence>
<dbReference type="InterPro" id="IPR010310">
    <property type="entry name" value="T7SS_ESAT-6-like"/>
</dbReference>
<dbReference type="RefSeq" id="WP_135337375.1">
    <property type="nucleotide sequence ID" value="NZ_JBHLTX010000021.1"/>
</dbReference>
<comment type="caution">
    <text evidence="2">The sequence shown here is derived from an EMBL/GenBank/DDBJ whole genome shotgun (WGS) entry which is preliminary data.</text>
</comment>
<reference evidence="2 3" key="1">
    <citation type="submission" date="2019-03" db="EMBL/GenBank/DDBJ databases">
        <authorList>
            <person name="Gonzalez-Pimentel J.L."/>
        </authorList>
    </citation>
    <scope>NUCLEOTIDE SEQUENCE [LARGE SCALE GENOMIC DNA]</scope>
    <source>
        <strain evidence="2 3">JCM 31289</strain>
    </source>
</reference>
<evidence type="ECO:0000256" key="1">
    <source>
        <dbReference type="RuleBase" id="RU362001"/>
    </source>
</evidence>
<accession>A0A4Z0HCN6</accession>
<dbReference type="Gene3D" id="1.10.287.1060">
    <property type="entry name" value="ESAT-6-like"/>
    <property type="match status" value="1"/>
</dbReference>